<name>A0ABW9ABA7_9BURK</name>
<proteinExistence type="predicted"/>
<keyword evidence="3" id="KW-1185">Reference proteome</keyword>
<evidence type="ECO:0000313" key="2">
    <source>
        <dbReference type="EMBL" id="MFL9925734.1"/>
    </source>
</evidence>
<reference evidence="2 3" key="1">
    <citation type="journal article" date="2024" name="Chem. Sci.">
        <title>Discovery of megapolipeptins by genome mining of a Burkholderiales bacteria collection.</title>
        <authorList>
            <person name="Paulo B.S."/>
            <person name="Recchia M.J.J."/>
            <person name="Lee S."/>
            <person name="Fergusson C.H."/>
            <person name="Romanowski S.B."/>
            <person name="Hernandez A."/>
            <person name="Krull N."/>
            <person name="Liu D.Y."/>
            <person name="Cavanagh H."/>
            <person name="Bos A."/>
            <person name="Gray C.A."/>
            <person name="Murphy B.T."/>
            <person name="Linington R.G."/>
            <person name="Eustaquio A.S."/>
        </authorList>
    </citation>
    <scope>NUCLEOTIDE SEQUENCE [LARGE SCALE GENOMIC DNA]</scope>
    <source>
        <strain evidence="2 3">RL21-008-BIB-A</strain>
    </source>
</reference>
<dbReference type="Proteomes" id="UP001629246">
    <property type="component" value="Unassembled WGS sequence"/>
</dbReference>
<dbReference type="RefSeq" id="WP_408158922.1">
    <property type="nucleotide sequence ID" value="NZ_JAQQFM010000006.1"/>
</dbReference>
<gene>
    <name evidence="2" type="ORF">PQR62_15745</name>
</gene>
<dbReference type="EMBL" id="JAQQFM010000006">
    <property type="protein sequence ID" value="MFL9925734.1"/>
    <property type="molecule type" value="Genomic_DNA"/>
</dbReference>
<dbReference type="Pfam" id="PF12365">
    <property type="entry name" value="DUF3649"/>
    <property type="match status" value="1"/>
</dbReference>
<keyword evidence="1" id="KW-1133">Transmembrane helix</keyword>
<feature type="transmembrane region" description="Helical" evidence="1">
    <location>
        <begin position="48"/>
        <end position="71"/>
    </location>
</feature>
<protein>
    <submittedName>
        <fullName evidence="2">DUF3649 domain-containing protein</fullName>
    </submittedName>
</protein>
<feature type="transmembrane region" description="Helical" evidence="1">
    <location>
        <begin position="78"/>
        <end position="97"/>
    </location>
</feature>
<comment type="caution">
    <text evidence="2">The sequence shown here is derived from an EMBL/GenBank/DDBJ whole genome shotgun (WGS) entry which is preliminary data.</text>
</comment>
<keyword evidence="1" id="KW-0472">Membrane</keyword>
<organism evidence="2 3">
    <name type="scientific">Herbaspirillum lusitanum</name>
    <dbReference type="NCBI Taxonomy" id="213312"/>
    <lineage>
        <taxon>Bacteria</taxon>
        <taxon>Pseudomonadati</taxon>
        <taxon>Pseudomonadota</taxon>
        <taxon>Betaproteobacteria</taxon>
        <taxon>Burkholderiales</taxon>
        <taxon>Oxalobacteraceae</taxon>
        <taxon>Herbaspirillum</taxon>
    </lineage>
</organism>
<dbReference type="InterPro" id="IPR022109">
    <property type="entry name" value="DUF3649"/>
</dbReference>
<sequence>MKQMMQSGSMVMYRLGVLSRVLAAILGGYVLSALCTVMVSHGLPLGRADAVMTATMLSFIIYTCAVIWVFAVHSALRAWIGILIPTLVLAAIYWFAIRSAS</sequence>
<evidence type="ECO:0000256" key="1">
    <source>
        <dbReference type="SAM" id="Phobius"/>
    </source>
</evidence>
<keyword evidence="1" id="KW-0812">Transmembrane</keyword>
<accession>A0ABW9ABA7</accession>
<evidence type="ECO:0000313" key="3">
    <source>
        <dbReference type="Proteomes" id="UP001629246"/>
    </source>
</evidence>